<evidence type="ECO:0000313" key="3">
    <source>
        <dbReference type="Proteomes" id="UP000184420"/>
    </source>
</evidence>
<protein>
    <recommendedName>
        <fullName evidence="1">DUF7674 domain-containing protein</fullName>
    </recommendedName>
</protein>
<dbReference type="EMBL" id="FRBL01000005">
    <property type="protein sequence ID" value="SHL87977.1"/>
    <property type="molecule type" value="Genomic_DNA"/>
</dbReference>
<evidence type="ECO:0000313" key="2">
    <source>
        <dbReference type="EMBL" id="SHL87977.1"/>
    </source>
</evidence>
<evidence type="ECO:0000259" key="1">
    <source>
        <dbReference type="Pfam" id="PF24722"/>
    </source>
</evidence>
<keyword evidence="3" id="KW-1185">Reference proteome</keyword>
<feature type="domain" description="DUF7674" evidence="1">
    <location>
        <begin position="11"/>
        <end position="103"/>
    </location>
</feature>
<organism evidence="2 3">
    <name type="scientific">Chitinophaga jiangningensis</name>
    <dbReference type="NCBI Taxonomy" id="1419482"/>
    <lineage>
        <taxon>Bacteria</taxon>
        <taxon>Pseudomonadati</taxon>
        <taxon>Bacteroidota</taxon>
        <taxon>Chitinophagia</taxon>
        <taxon>Chitinophagales</taxon>
        <taxon>Chitinophagaceae</taxon>
        <taxon>Chitinophaga</taxon>
    </lineage>
</organism>
<dbReference type="Pfam" id="PF24722">
    <property type="entry name" value="DUF7674"/>
    <property type="match status" value="1"/>
</dbReference>
<gene>
    <name evidence="2" type="ORF">SAMN05444266_105328</name>
</gene>
<accession>A0A1M7E8B8</accession>
<proteinExistence type="predicted"/>
<sequence>MLPDSKISLLLGQQIQGLAVAMEQHNGRGKVSKVIHSFADYTSQMIRLGKTAEVKRCFTMAAVLYHNGSALLKNAIESVYVYALSPMLQCHTKNLLPATLRRIRTHHLQTAGV</sequence>
<name>A0A1M7E8B8_9BACT</name>
<dbReference type="RefSeq" id="WP_073082244.1">
    <property type="nucleotide sequence ID" value="NZ_FRBL01000005.1"/>
</dbReference>
<dbReference type="STRING" id="1419482.SAMN05444266_105328"/>
<dbReference type="InterPro" id="IPR056091">
    <property type="entry name" value="DUF7674"/>
</dbReference>
<dbReference type="AlphaFoldDB" id="A0A1M7E8B8"/>
<reference evidence="2 3" key="1">
    <citation type="submission" date="2016-11" db="EMBL/GenBank/DDBJ databases">
        <authorList>
            <person name="Jaros S."/>
            <person name="Januszkiewicz K."/>
            <person name="Wedrychowicz H."/>
        </authorList>
    </citation>
    <scope>NUCLEOTIDE SEQUENCE [LARGE SCALE GENOMIC DNA]</scope>
    <source>
        <strain evidence="2 3">DSM 27406</strain>
    </source>
</reference>
<dbReference type="OrthoDB" id="707611at2"/>
<dbReference type="Proteomes" id="UP000184420">
    <property type="component" value="Unassembled WGS sequence"/>
</dbReference>